<evidence type="ECO:0000313" key="3">
    <source>
        <dbReference type="EMBL" id="PCG66011.1"/>
    </source>
</evidence>
<sequence length="445" mass="48955">MSSKGNVSNKKQVSAALGQAPTSSQTGQMQRPSARPAQVRKAQRPALFDKSPVDDTAATAPPTHSLPTIPTASVLARVASLESLSQEKTAESLPVTSERVSPHSGEIVSLSPVDQEVVPTRQSMLPPTSMKRQGVFMDQATRVANEIFLQGKEALEQAGNMKRECKQTAMECLQSLFQNCLALSESRGRHIASLERERALHARELLNTEKAHARQIAEMHSKLLTDLQKAKEDVKSNLEETKAVRSWLGYETDIPHRQIELIATTVKKLETQIQAIAASTRPETQTASLELGPLAIDHKAMIQKLNNISQQTDELRRCIERISGMGERILSTAEKAVTQIEDLERQASLTRNTSEVGLGKKMEDVMESIKVLKQSIENQTPLPLTDKNPIEDHLQPIAERLEMVSEEMVSELRTIKELKKDTTAPPAVGLGAELALAEITKVRLG</sequence>
<reference evidence="3" key="1">
    <citation type="submission" date="2017-09" db="EMBL/GenBank/DDBJ databases">
        <title>Contemporary evolution of a Lepidopteran species, Heliothis virescens, in response to modern agricultural practices.</title>
        <authorList>
            <person name="Fritz M.L."/>
            <person name="Deyonke A.M."/>
            <person name="Papanicolaou A."/>
            <person name="Micinski S."/>
            <person name="Westbrook J."/>
            <person name="Gould F."/>
        </authorList>
    </citation>
    <scope>NUCLEOTIDE SEQUENCE [LARGE SCALE GENOMIC DNA]</scope>
    <source>
        <strain evidence="3">HvINT-</strain>
        <tissue evidence="3">Whole body</tissue>
    </source>
</reference>
<keyword evidence="1" id="KW-0175">Coiled coil</keyword>
<dbReference type="AlphaFoldDB" id="A0A2A4J1Y8"/>
<name>A0A2A4J1Y8_HELVI</name>
<comment type="caution">
    <text evidence="3">The sequence shown here is derived from an EMBL/GenBank/DDBJ whole genome shotgun (WGS) entry which is preliminary data.</text>
</comment>
<feature type="coiled-coil region" evidence="1">
    <location>
        <begin position="191"/>
        <end position="244"/>
    </location>
</feature>
<protein>
    <submittedName>
        <fullName evidence="3">Uncharacterized protein</fullName>
    </submittedName>
</protein>
<dbReference type="EMBL" id="NWSH01003636">
    <property type="protein sequence ID" value="PCG66011.1"/>
    <property type="molecule type" value="Genomic_DNA"/>
</dbReference>
<feature type="compositionally biased region" description="Polar residues" evidence="2">
    <location>
        <begin position="1"/>
        <end position="12"/>
    </location>
</feature>
<feature type="region of interest" description="Disordered" evidence="2">
    <location>
        <begin position="85"/>
        <end position="105"/>
    </location>
</feature>
<accession>A0A2A4J1Y8</accession>
<evidence type="ECO:0000256" key="2">
    <source>
        <dbReference type="SAM" id="MobiDB-lite"/>
    </source>
</evidence>
<gene>
    <name evidence="3" type="ORF">B5V51_8319</name>
</gene>
<evidence type="ECO:0000256" key="1">
    <source>
        <dbReference type="SAM" id="Coils"/>
    </source>
</evidence>
<proteinExistence type="predicted"/>
<organism evidence="3">
    <name type="scientific">Heliothis virescens</name>
    <name type="common">Tobacco budworm moth</name>
    <dbReference type="NCBI Taxonomy" id="7102"/>
    <lineage>
        <taxon>Eukaryota</taxon>
        <taxon>Metazoa</taxon>
        <taxon>Ecdysozoa</taxon>
        <taxon>Arthropoda</taxon>
        <taxon>Hexapoda</taxon>
        <taxon>Insecta</taxon>
        <taxon>Pterygota</taxon>
        <taxon>Neoptera</taxon>
        <taxon>Endopterygota</taxon>
        <taxon>Lepidoptera</taxon>
        <taxon>Glossata</taxon>
        <taxon>Ditrysia</taxon>
        <taxon>Noctuoidea</taxon>
        <taxon>Noctuidae</taxon>
        <taxon>Heliothinae</taxon>
        <taxon>Heliothis</taxon>
    </lineage>
</organism>
<feature type="compositionally biased region" description="Polar residues" evidence="2">
    <location>
        <begin position="20"/>
        <end position="31"/>
    </location>
</feature>
<feature type="region of interest" description="Disordered" evidence="2">
    <location>
        <begin position="1"/>
        <end position="68"/>
    </location>
</feature>